<dbReference type="InterPro" id="IPR050884">
    <property type="entry name" value="CNP_phosphodiesterase-III"/>
</dbReference>
<dbReference type="SUPFAM" id="SSF56300">
    <property type="entry name" value="Metallo-dependent phosphatases"/>
    <property type="match status" value="1"/>
</dbReference>
<keyword evidence="1" id="KW-0479">Metal-binding</keyword>
<dbReference type="Pfam" id="PF00149">
    <property type="entry name" value="Metallophos"/>
    <property type="match status" value="1"/>
</dbReference>
<dbReference type="PANTHER" id="PTHR42988">
    <property type="entry name" value="PHOSPHOHYDROLASE"/>
    <property type="match status" value="1"/>
</dbReference>
<reference evidence="7 8" key="1">
    <citation type="submission" date="2014-12" db="EMBL/GenBank/DDBJ databases">
        <title>Draft genome sequence of Paenibacillus kamchatkensis strain B-2647.</title>
        <authorList>
            <person name="Karlyshev A.V."/>
            <person name="Kudryashova E.B."/>
        </authorList>
    </citation>
    <scope>NUCLEOTIDE SEQUENCE [LARGE SCALE GENOMIC DNA]</scope>
    <source>
        <strain evidence="7 8">VKM B-2647</strain>
    </source>
</reference>
<dbReference type="PANTHER" id="PTHR42988:SF2">
    <property type="entry name" value="CYCLIC NUCLEOTIDE PHOSPHODIESTERASE CBUA0032-RELATED"/>
    <property type="match status" value="1"/>
</dbReference>
<evidence type="ECO:0000259" key="6">
    <source>
        <dbReference type="Pfam" id="PF00149"/>
    </source>
</evidence>
<evidence type="ECO:0000256" key="3">
    <source>
        <dbReference type="ARBA" id="ARBA00023004"/>
    </source>
</evidence>
<evidence type="ECO:0000256" key="1">
    <source>
        <dbReference type="ARBA" id="ARBA00022723"/>
    </source>
</evidence>
<evidence type="ECO:0000256" key="2">
    <source>
        <dbReference type="ARBA" id="ARBA00022801"/>
    </source>
</evidence>
<sequence>MNRRSFLKSILALLGLLITAGGGLLAWLDRGRLAASAEPAAAAPQQPIPSPTGGDQLAEETATAGPGEPLMSMFVISDLHISLDDPQTSRKLKQALEDMKAFHMPIDALVITGDLTDTGSDRDYKELTRILSGYKLPPLGANMGNHDFYTVWINKNGGWDKDHYPNGKSDAVSREQFMKLMNYKKTYNEMKVKGYTVLLLSQEAYIQEKPEVGEGAWYSDEQLAWFKERMAEAARDGKPVFVMTHQPLPPIGENGGTHQLIRAKEFREILKPYKNVFVLCGHRHQDFMNGTNHYVRETFHYFHNSSVGRPLNRNYQQQAKDHAQGMYVQVYADKVVLRGREFETRTFIDEANWTIPLEKTAKKA</sequence>
<keyword evidence="2" id="KW-0378">Hydrolase</keyword>
<dbReference type="EMBL" id="JXAK01000001">
    <property type="protein sequence ID" value="KIL42560.1"/>
    <property type="molecule type" value="Genomic_DNA"/>
</dbReference>
<evidence type="ECO:0000256" key="4">
    <source>
        <dbReference type="ARBA" id="ARBA00025742"/>
    </source>
</evidence>
<protein>
    <submittedName>
        <fullName evidence="7">Phosphohydrolase</fullName>
    </submittedName>
</protein>
<dbReference type="Gene3D" id="3.60.21.10">
    <property type="match status" value="1"/>
</dbReference>
<comment type="caution">
    <text evidence="7">The sequence shown here is derived from an EMBL/GenBank/DDBJ whole genome shotgun (WGS) entry which is preliminary data.</text>
</comment>
<dbReference type="InterPro" id="IPR029052">
    <property type="entry name" value="Metallo-depent_PP-like"/>
</dbReference>
<evidence type="ECO:0000313" key="8">
    <source>
        <dbReference type="Proteomes" id="UP000031967"/>
    </source>
</evidence>
<feature type="domain" description="Calcineurin-like phosphoesterase" evidence="6">
    <location>
        <begin position="73"/>
        <end position="285"/>
    </location>
</feature>
<dbReference type="InterPro" id="IPR004843">
    <property type="entry name" value="Calcineurin-like_PHP"/>
</dbReference>
<evidence type="ECO:0000313" key="7">
    <source>
        <dbReference type="EMBL" id="KIL42560.1"/>
    </source>
</evidence>
<keyword evidence="3" id="KW-0408">Iron</keyword>
<comment type="similarity">
    <text evidence="4">Belongs to the cyclic nucleotide phosphodiesterase class-III family.</text>
</comment>
<dbReference type="Proteomes" id="UP000031967">
    <property type="component" value="Unassembled WGS sequence"/>
</dbReference>
<organism evidence="7 8">
    <name type="scientific">Gordoniibacillus kamchatkensis</name>
    <dbReference type="NCBI Taxonomy" id="1590651"/>
    <lineage>
        <taxon>Bacteria</taxon>
        <taxon>Bacillati</taxon>
        <taxon>Bacillota</taxon>
        <taxon>Bacilli</taxon>
        <taxon>Bacillales</taxon>
        <taxon>Paenibacillaceae</taxon>
        <taxon>Gordoniibacillus</taxon>
    </lineage>
</organism>
<name>A0ABR5ANK3_9BACL</name>
<proteinExistence type="inferred from homology"/>
<accession>A0ABR5ANK3</accession>
<gene>
    <name evidence="7" type="ORF">SD70_01180</name>
</gene>
<evidence type="ECO:0000256" key="5">
    <source>
        <dbReference type="SAM" id="MobiDB-lite"/>
    </source>
</evidence>
<keyword evidence="8" id="KW-1185">Reference proteome</keyword>
<feature type="region of interest" description="Disordered" evidence="5">
    <location>
        <begin position="38"/>
        <end position="66"/>
    </location>
</feature>